<dbReference type="EMBL" id="VLKU01000001">
    <property type="protein sequence ID" value="TWI37901.1"/>
    <property type="molecule type" value="Genomic_DNA"/>
</dbReference>
<feature type="chain" id="PRO_5021977311" evidence="1">
    <location>
        <begin position="17"/>
        <end position="174"/>
    </location>
</feature>
<accession>A0A562P0M2</accession>
<keyword evidence="1" id="KW-0732">Signal</keyword>
<proteinExistence type="predicted"/>
<sequence>MRALVLLAFLAGPAFAQDVVSYDDALLAACLNDVSKQEDEGTKGDPRLTCIGQPAAACMQGANGGTTVGMVQCLAKETAQWDKLLNDNYAKALKRFEAADAELKELGSAASPATPVLKEAQRSWISYRDKSCEFEAVRYQGGTAGGPAAGTCALDLTAAQALRLMDIAGDGVGE</sequence>
<dbReference type="InterPro" id="IPR009739">
    <property type="entry name" value="LprI-like_N"/>
</dbReference>
<feature type="signal peptide" evidence="1">
    <location>
        <begin position="1"/>
        <end position="16"/>
    </location>
</feature>
<name>A0A562P0M2_9RHOB</name>
<dbReference type="OrthoDB" id="7340239at2"/>
<evidence type="ECO:0000313" key="4">
    <source>
        <dbReference type="Proteomes" id="UP000316225"/>
    </source>
</evidence>
<evidence type="ECO:0000259" key="2">
    <source>
        <dbReference type="Pfam" id="PF07007"/>
    </source>
</evidence>
<reference evidence="3 4" key="1">
    <citation type="journal article" date="2015" name="Stand. Genomic Sci.">
        <title>Genomic Encyclopedia of Bacterial and Archaeal Type Strains, Phase III: the genomes of soil and plant-associated and newly described type strains.</title>
        <authorList>
            <person name="Whitman W.B."/>
            <person name="Woyke T."/>
            <person name="Klenk H.P."/>
            <person name="Zhou Y."/>
            <person name="Lilburn T.G."/>
            <person name="Beck B.J."/>
            <person name="De Vos P."/>
            <person name="Vandamme P."/>
            <person name="Eisen J.A."/>
            <person name="Garrity G."/>
            <person name="Hugenholtz P."/>
            <person name="Kyrpides N.C."/>
        </authorList>
    </citation>
    <scope>NUCLEOTIDE SEQUENCE [LARGE SCALE GENOMIC DNA]</scope>
    <source>
        <strain evidence="3 4">CGMCC 1.5364</strain>
    </source>
</reference>
<keyword evidence="4" id="KW-1185">Reference proteome</keyword>
<evidence type="ECO:0000256" key="1">
    <source>
        <dbReference type="SAM" id="SignalP"/>
    </source>
</evidence>
<dbReference type="Proteomes" id="UP000316225">
    <property type="component" value="Unassembled WGS sequence"/>
</dbReference>
<organism evidence="3 4">
    <name type="scientific">Paracoccus sulfuroxidans</name>
    <dbReference type="NCBI Taxonomy" id="384678"/>
    <lineage>
        <taxon>Bacteria</taxon>
        <taxon>Pseudomonadati</taxon>
        <taxon>Pseudomonadota</taxon>
        <taxon>Alphaproteobacteria</taxon>
        <taxon>Rhodobacterales</taxon>
        <taxon>Paracoccaceae</taxon>
        <taxon>Paracoccus</taxon>
    </lineage>
</organism>
<feature type="domain" description="Lysozyme inhibitor LprI-like N-terminal" evidence="2">
    <location>
        <begin position="58"/>
        <end position="164"/>
    </location>
</feature>
<comment type="caution">
    <text evidence="3">The sequence shown here is derived from an EMBL/GenBank/DDBJ whole genome shotgun (WGS) entry which is preliminary data.</text>
</comment>
<evidence type="ECO:0000313" key="3">
    <source>
        <dbReference type="EMBL" id="TWI37901.1"/>
    </source>
</evidence>
<dbReference type="RefSeq" id="WP_145395692.1">
    <property type="nucleotide sequence ID" value="NZ_VLKU01000001.1"/>
</dbReference>
<dbReference type="Gene3D" id="1.20.1270.180">
    <property type="match status" value="1"/>
</dbReference>
<dbReference type="Pfam" id="PF07007">
    <property type="entry name" value="LprI"/>
    <property type="match status" value="1"/>
</dbReference>
<dbReference type="AlphaFoldDB" id="A0A562P0M2"/>
<protein>
    <submittedName>
        <fullName evidence="3">Uncharacterized protein YecT (DUF1311 family)</fullName>
    </submittedName>
</protein>
<gene>
    <name evidence="3" type="ORF">IQ24_00032</name>
</gene>